<evidence type="ECO:0000313" key="4">
    <source>
        <dbReference type="EnsemblMetazoa" id="tetur01g06510.1"/>
    </source>
</evidence>
<dbReference type="OrthoDB" id="2121326at2759"/>
<dbReference type="EnsemblMetazoa" id="tetur01g06510.1">
    <property type="protein sequence ID" value="tetur01g06510.1"/>
    <property type="gene ID" value="tetur01g06510"/>
</dbReference>
<accession>T1JRD6</accession>
<keyword evidence="1" id="KW-1015">Disulfide bond</keyword>
<dbReference type="OMA" id="PIFEMFP"/>
<dbReference type="EMBL" id="CAEY01000448">
    <property type="status" value="NOT_ANNOTATED_CDS"/>
    <property type="molecule type" value="Genomic_DNA"/>
</dbReference>
<dbReference type="InterPro" id="IPR037047">
    <property type="entry name" value="PITH_dom_sf"/>
</dbReference>
<evidence type="ECO:0008006" key="6">
    <source>
        <dbReference type="Google" id="ProtNLM"/>
    </source>
</evidence>
<evidence type="ECO:0000313" key="5">
    <source>
        <dbReference type="Proteomes" id="UP000015104"/>
    </source>
</evidence>
<organism evidence="4 5">
    <name type="scientific">Tetranychus urticae</name>
    <name type="common">Two-spotted spider mite</name>
    <dbReference type="NCBI Taxonomy" id="32264"/>
    <lineage>
        <taxon>Eukaryota</taxon>
        <taxon>Metazoa</taxon>
        <taxon>Ecdysozoa</taxon>
        <taxon>Arthropoda</taxon>
        <taxon>Chelicerata</taxon>
        <taxon>Arachnida</taxon>
        <taxon>Acari</taxon>
        <taxon>Acariformes</taxon>
        <taxon>Trombidiformes</taxon>
        <taxon>Prostigmata</taxon>
        <taxon>Eleutherengona</taxon>
        <taxon>Raphignathae</taxon>
        <taxon>Tetranychoidea</taxon>
        <taxon>Tetranychidae</taxon>
        <taxon>Tetranychus</taxon>
    </lineage>
</organism>
<keyword evidence="5" id="KW-1185">Reference proteome</keyword>
<dbReference type="SUPFAM" id="SSF49785">
    <property type="entry name" value="Galactose-binding domain-like"/>
    <property type="match status" value="1"/>
</dbReference>
<dbReference type="PRINTS" id="PR00421">
    <property type="entry name" value="THIOREDOXIN"/>
</dbReference>
<reference evidence="5" key="1">
    <citation type="submission" date="2011-08" db="EMBL/GenBank/DDBJ databases">
        <authorList>
            <person name="Rombauts S."/>
        </authorList>
    </citation>
    <scope>NUCLEOTIDE SEQUENCE</scope>
    <source>
        <strain evidence="5">London</strain>
    </source>
</reference>
<evidence type="ECO:0000259" key="3">
    <source>
        <dbReference type="PROSITE" id="PS51532"/>
    </source>
</evidence>
<dbReference type="eggNOG" id="KOG0908">
    <property type="taxonomic scope" value="Eukaryota"/>
</dbReference>
<dbReference type="InterPro" id="IPR036249">
    <property type="entry name" value="Thioredoxin-like_sf"/>
</dbReference>
<feature type="domain" description="Thioredoxin" evidence="2">
    <location>
        <begin position="1"/>
        <end position="107"/>
    </location>
</feature>
<dbReference type="PANTHER" id="PTHR46115">
    <property type="entry name" value="THIOREDOXIN-LIKE PROTEIN 1"/>
    <property type="match status" value="1"/>
</dbReference>
<dbReference type="PROSITE" id="PS51532">
    <property type="entry name" value="PITH"/>
    <property type="match status" value="1"/>
</dbReference>
<dbReference type="Pfam" id="PF00085">
    <property type="entry name" value="Thioredoxin"/>
    <property type="match status" value="1"/>
</dbReference>
<evidence type="ECO:0000256" key="1">
    <source>
        <dbReference type="ARBA" id="ARBA00023157"/>
    </source>
</evidence>
<name>T1JRD6_TETUR</name>
<dbReference type="GO" id="GO:0005737">
    <property type="term" value="C:cytoplasm"/>
    <property type="evidence" value="ECO:0007669"/>
    <property type="project" value="UniProtKB-ARBA"/>
</dbReference>
<evidence type="ECO:0000259" key="2">
    <source>
        <dbReference type="PROSITE" id="PS51352"/>
    </source>
</evidence>
<reference evidence="4" key="2">
    <citation type="submission" date="2015-06" db="UniProtKB">
        <authorList>
            <consortium name="EnsemblMetazoa"/>
        </authorList>
    </citation>
    <scope>IDENTIFICATION</scope>
</reference>
<dbReference type="PROSITE" id="PS00194">
    <property type="entry name" value="THIOREDOXIN_1"/>
    <property type="match status" value="1"/>
</dbReference>
<proteinExistence type="predicted"/>
<dbReference type="Proteomes" id="UP000015104">
    <property type="component" value="Unassembled WGS sequence"/>
</dbReference>
<dbReference type="HOGENOM" id="CLU_072377_0_2_1"/>
<dbReference type="FunFam" id="3.40.30.10:FF:000245">
    <property type="entry name" value="Thioredoxin"/>
    <property type="match status" value="1"/>
</dbReference>
<dbReference type="CDD" id="cd02947">
    <property type="entry name" value="TRX_family"/>
    <property type="match status" value="1"/>
</dbReference>
<dbReference type="Pfam" id="PF06201">
    <property type="entry name" value="PITH"/>
    <property type="match status" value="1"/>
</dbReference>
<dbReference type="Gene3D" id="2.60.120.470">
    <property type="entry name" value="PITH domain"/>
    <property type="match status" value="1"/>
</dbReference>
<dbReference type="AlphaFoldDB" id="T1JRD6"/>
<protein>
    <recommendedName>
        <fullName evidence="6">PITH domain-containing protein</fullName>
    </recommendedName>
</protein>
<dbReference type="SUPFAM" id="SSF52833">
    <property type="entry name" value="Thioredoxin-like"/>
    <property type="match status" value="1"/>
</dbReference>
<dbReference type="InterPro" id="IPR010400">
    <property type="entry name" value="PITH_dom"/>
</dbReference>
<dbReference type="PROSITE" id="PS51352">
    <property type="entry name" value="THIOREDOXIN_2"/>
    <property type="match status" value="1"/>
</dbReference>
<dbReference type="InterPro" id="IPR008979">
    <property type="entry name" value="Galactose-bd-like_sf"/>
</dbReference>
<sequence length="287" mass="31040">MGVIVVPDDSRFQVELTNAADSLAVVDFTASWCGPCQVIAPVFAQLSTKYPRAVFLKVDVDQCQESAHSQGVNAMPTFIFYRNKVKLATIQGANAAALEAKIKELIGDESGSGSSSSVPGHINLNSMLAKQDCECLNESDEHTLAGCLTPGSSTYLESDVDEQLIINLAFTQNVKLHSLQIAAPADKGPKTIKLFINQPRTLDFDQAESMEAVQTIQCTPKDFVEGALIPLRFVKFQNIRSLLIFVKDNQGGCETTRIDHLSVIGSPVTSTNLADLKRVAGKKGETH</sequence>
<gene>
    <name evidence="4" type="primary">107369963</name>
</gene>
<dbReference type="Gene3D" id="3.40.30.10">
    <property type="entry name" value="Glutaredoxin"/>
    <property type="match status" value="1"/>
</dbReference>
<dbReference type="STRING" id="32264.T1JRD6"/>
<dbReference type="InterPro" id="IPR017937">
    <property type="entry name" value="Thioredoxin_CS"/>
</dbReference>
<dbReference type="InterPro" id="IPR013766">
    <property type="entry name" value="Thioredoxin_domain"/>
</dbReference>
<dbReference type="KEGG" id="tut:107369963"/>
<feature type="domain" description="PITH" evidence="3">
    <location>
        <begin position="113"/>
        <end position="283"/>
    </location>
</feature>